<sequence>MNAPVIRPATNADCGKVRALIFAVLDEYGLEPAPKTTDSDLDDLEGFYAGGMFDVIETPEGDIIGTVGLWPLDGEGSEGAVELRKMYLKPGARGKGMGKLLLTHAIARARALGFTRIELQTNNVLEEALGLYGKFGFAPSARNEVERRCDQALALDL</sequence>
<dbReference type="InterPro" id="IPR000182">
    <property type="entry name" value="GNAT_dom"/>
</dbReference>
<proteinExistence type="predicted"/>
<accession>A0A2S7JZN5</accession>
<keyword evidence="1 3" id="KW-0808">Transferase</keyword>
<evidence type="ECO:0000313" key="3">
    <source>
        <dbReference type="EMBL" id="PQA85713.1"/>
    </source>
</evidence>
<evidence type="ECO:0000256" key="1">
    <source>
        <dbReference type="ARBA" id="ARBA00022679"/>
    </source>
</evidence>
<dbReference type="CDD" id="cd04301">
    <property type="entry name" value="NAT_SF"/>
    <property type="match status" value="1"/>
</dbReference>
<reference evidence="3 4" key="1">
    <citation type="submission" date="2017-12" db="EMBL/GenBank/DDBJ databases">
        <authorList>
            <person name="Hurst M.R.H."/>
        </authorList>
    </citation>
    <scope>NUCLEOTIDE SEQUENCE [LARGE SCALE GENOMIC DNA]</scope>
    <source>
        <strain evidence="3 4">SY-3-19</strain>
    </source>
</reference>
<evidence type="ECO:0000259" key="2">
    <source>
        <dbReference type="PROSITE" id="PS51186"/>
    </source>
</evidence>
<feature type="domain" description="N-acetyltransferase" evidence="2">
    <location>
        <begin position="4"/>
        <end position="157"/>
    </location>
</feature>
<dbReference type="InterPro" id="IPR050769">
    <property type="entry name" value="NAT_camello-type"/>
</dbReference>
<name>A0A2S7JZN5_9PROT</name>
<dbReference type="Gene3D" id="3.40.630.30">
    <property type="match status" value="1"/>
</dbReference>
<dbReference type="PANTHER" id="PTHR13947:SF37">
    <property type="entry name" value="LD18367P"/>
    <property type="match status" value="1"/>
</dbReference>
<dbReference type="InterPro" id="IPR016181">
    <property type="entry name" value="Acyl_CoA_acyltransferase"/>
</dbReference>
<organism evidence="3 4">
    <name type="scientific">Hyphococcus luteus</name>
    <dbReference type="NCBI Taxonomy" id="2058213"/>
    <lineage>
        <taxon>Bacteria</taxon>
        <taxon>Pseudomonadati</taxon>
        <taxon>Pseudomonadota</taxon>
        <taxon>Alphaproteobacteria</taxon>
        <taxon>Parvularculales</taxon>
        <taxon>Parvularculaceae</taxon>
        <taxon>Hyphococcus</taxon>
    </lineage>
</organism>
<gene>
    <name evidence="3" type="ORF">CW354_22565</name>
</gene>
<dbReference type="PANTHER" id="PTHR13947">
    <property type="entry name" value="GNAT FAMILY N-ACETYLTRANSFERASE"/>
    <property type="match status" value="1"/>
</dbReference>
<dbReference type="AlphaFoldDB" id="A0A2S7JZN5"/>
<keyword evidence="4" id="KW-1185">Reference proteome</keyword>
<dbReference type="SUPFAM" id="SSF55729">
    <property type="entry name" value="Acyl-CoA N-acyltransferases (Nat)"/>
    <property type="match status" value="1"/>
</dbReference>
<dbReference type="EMBL" id="PJCH01000017">
    <property type="protein sequence ID" value="PQA85713.1"/>
    <property type="molecule type" value="Genomic_DNA"/>
</dbReference>
<dbReference type="OrthoDB" id="2436196at2"/>
<evidence type="ECO:0000313" key="4">
    <source>
        <dbReference type="Proteomes" id="UP000239504"/>
    </source>
</evidence>
<comment type="caution">
    <text evidence="3">The sequence shown here is derived from an EMBL/GenBank/DDBJ whole genome shotgun (WGS) entry which is preliminary data.</text>
</comment>
<dbReference type="GO" id="GO:0008080">
    <property type="term" value="F:N-acetyltransferase activity"/>
    <property type="evidence" value="ECO:0007669"/>
    <property type="project" value="InterPro"/>
</dbReference>
<protein>
    <submittedName>
        <fullName evidence="3">N-acetyltransferase</fullName>
    </submittedName>
</protein>
<dbReference type="PROSITE" id="PS51186">
    <property type="entry name" value="GNAT"/>
    <property type="match status" value="1"/>
</dbReference>
<dbReference type="RefSeq" id="WP_104832352.1">
    <property type="nucleotide sequence ID" value="NZ_PJCH01000017.1"/>
</dbReference>
<dbReference type="Proteomes" id="UP000239504">
    <property type="component" value="Unassembled WGS sequence"/>
</dbReference>
<dbReference type="Pfam" id="PF00583">
    <property type="entry name" value="Acetyltransf_1"/>
    <property type="match status" value="1"/>
</dbReference>